<keyword evidence="2" id="KW-0732">Signal</keyword>
<dbReference type="Proteomes" id="UP000199051">
    <property type="component" value="Unassembled WGS sequence"/>
</dbReference>
<keyword evidence="1" id="KW-0472">Membrane</keyword>
<feature type="signal peptide" evidence="2">
    <location>
        <begin position="1"/>
        <end position="32"/>
    </location>
</feature>
<organism evidence="3 4">
    <name type="scientific">Actinokineospora terrae</name>
    <dbReference type="NCBI Taxonomy" id="155974"/>
    <lineage>
        <taxon>Bacteria</taxon>
        <taxon>Bacillati</taxon>
        <taxon>Actinomycetota</taxon>
        <taxon>Actinomycetes</taxon>
        <taxon>Pseudonocardiales</taxon>
        <taxon>Pseudonocardiaceae</taxon>
        <taxon>Actinokineospora</taxon>
    </lineage>
</organism>
<keyword evidence="1" id="KW-0812">Transmembrane</keyword>
<evidence type="ECO:0000313" key="4">
    <source>
        <dbReference type="Proteomes" id="UP000199051"/>
    </source>
</evidence>
<proteinExistence type="predicted"/>
<sequence>MSSRPAPARPRFRVSTVVALAVAVLAAAPARAEPVGRAEVAPLPRAALDAAVASANTPRAVSFARTNLGQGGQPVPATVSVAGTGVPVYSLNPDFVRGDRSAAAGRFAYVAVLATAPDGREATMTAAPQPDSTWQVTGVLSGSDEHRLLARVPAGGVLLNEPQINGWYALTRDGVTLLQASLPQTPVDRFVPIDDYQHQVAGRYGDKLPGSTYQEDGGLGFQLTTTPAPAVSPAAAPSRRWWWIALSGVAAVVLGAGAVAWRRTRDRPAR</sequence>
<dbReference type="EMBL" id="FOGI01000001">
    <property type="protein sequence ID" value="SER13365.1"/>
    <property type="molecule type" value="Genomic_DNA"/>
</dbReference>
<dbReference type="STRING" id="155974.SAMN04487818_101692"/>
<gene>
    <name evidence="3" type="ORF">SAMN04487818_101692</name>
</gene>
<name>A0A1H9LQC7_9PSEU</name>
<evidence type="ECO:0000256" key="2">
    <source>
        <dbReference type="SAM" id="SignalP"/>
    </source>
</evidence>
<evidence type="ECO:0000256" key="1">
    <source>
        <dbReference type="SAM" id="Phobius"/>
    </source>
</evidence>
<keyword evidence="1" id="KW-1133">Transmembrane helix</keyword>
<feature type="transmembrane region" description="Helical" evidence="1">
    <location>
        <begin position="241"/>
        <end position="261"/>
    </location>
</feature>
<dbReference type="AlphaFoldDB" id="A0A1H9LQC7"/>
<accession>A0A1H9LQC7</accession>
<keyword evidence="4" id="KW-1185">Reference proteome</keyword>
<evidence type="ECO:0000313" key="3">
    <source>
        <dbReference type="EMBL" id="SER13365.1"/>
    </source>
</evidence>
<feature type="chain" id="PRO_5011474785" evidence="2">
    <location>
        <begin position="33"/>
        <end position="270"/>
    </location>
</feature>
<protein>
    <submittedName>
        <fullName evidence="3">Uncharacterized protein</fullName>
    </submittedName>
</protein>
<reference evidence="4" key="1">
    <citation type="submission" date="2016-10" db="EMBL/GenBank/DDBJ databases">
        <authorList>
            <person name="Varghese N."/>
            <person name="Submissions S."/>
        </authorList>
    </citation>
    <scope>NUCLEOTIDE SEQUENCE [LARGE SCALE GENOMIC DNA]</scope>
    <source>
        <strain evidence="4">DSM 44260</strain>
    </source>
</reference>